<dbReference type="AlphaFoldDB" id="A0A7G9WBN2"/>
<sequence length="144" mass="16311">MDERGFTLLEITITMAVLSLVFLLVFSLPTKATDHLTMEQTIYQIANDIIYAKEYAKTHTVTLGFTISTRDSYYVINRGNKEILKGYIPKEYTISTGFARNEFYINNSGGVNLFGSITLTDKDGKQIWLTTTITSGRVKVYLNE</sequence>
<keyword evidence="1" id="KW-0472">Membrane</keyword>
<keyword evidence="1" id="KW-1133">Transmembrane helix</keyword>
<dbReference type="PIRSF" id="PIRSF021292">
    <property type="entry name" value="Competence_ComGD"/>
    <property type="match status" value="1"/>
</dbReference>
<dbReference type="Pfam" id="PF07963">
    <property type="entry name" value="N_methyl"/>
    <property type="match status" value="1"/>
</dbReference>
<proteinExistence type="predicted"/>
<gene>
    <name evidence="2" type="ORF">HYG86_15625</name>
</gene>
<dbReference type="NCBIfam" id="TIGR02532">
    <property type="entry name" value="IV_pilin_GFxxxE"/>
    <property type="match status" value="1"/>
</dbReference>
<dbReference type="RefSeq" id="WP_213166490.1">
    <property type="nucleotide sequence ID" value="NZ_CP058559.1"/>
</dbReference>
<dbReference type="PROSITE" id="PS00409">
    <property type="entry name" value="PROKAR_NTER_METHYL"/>
    <property type="match status" value="1"/>
</dbReference>
<evidence type="ECO:0000256" key="1">
    <source>
        <dbReference type="SAM" id="Phobius"/>
    </source>
</evidence>
<dbReference type="KEGG" id="acae:HYG86_15625"/>
<accession>A0A7G9WBN2</accession>
<organism evidence="2 3">
    <name type="scientific">Alkalicella caledoniensis</name>
    <dbReference type="NCBI Taxonomy" id="2731377"/>
    <lineage>
        <taxon>Bacteria</taxon>
        <taxon>Bacillati</taxon>
        <taxon>Bacillota</taxon>
        <taxon>Clostridia</taxon>
        <taxon>Eubacteriales</taxon>
        <taxon>Proteinivoracaceae</taxon>
        <taxon>Alkalicella</taxon>
    </lineage>
</organism>
<keyword evidence="3" id="KW-1185">Reference proteome</keyword>
<name>A0A7G9WBN2_ALKCA</name>
<keyword evidence="1" id="KW-0812">Transmembrane</keyword>
<dbReference type="InterPro" id="IPR016785">
    <property type="entry name" value="ComGD"/>
</dbReference>
<protein>
    <submittedName>
        <fullName evidence="2">Prepilin-type N-terminal cleavage/methylation domain-containing protein</fullName>
    </submittedName>
</protein>
<dbReference type="SUPFAM" id="SSF54523">
    <property type="entry name" value="Pili subunits"/>
    <property type="match status" value="1"/>
</dbReference>
<evidence type="ECO:0000313" key="2">
    <source>
        <dbReference type="EMBL" id="QNO16094.1"/>
    </source>
</evidence>
<feature type="transmembrane region" description="Helical" evidence="1">
    <location>
        <begin position="6"/>
        <end position="28"/>
    </location>
</feature>
<dbReference type="Proteomes" id="UP000516160">
    <property type="component" value="Chromosome"/>
</dbReference>
<dbReference type="InterPro" id="IPR045584">
    <property type="entry name" value="Pilin-like"/>
</dbReference>
<reference evidence="2 3" key="1">
    <citation type="submission" date="2020-07" db="EMBL/GenBank/DDBJ databases">
        <title>Alkalicella. sp. LB2 genome.</title>
        <authorList>
            <person name="Postec A."/>
            <person name="Quemeneur M."/>
        </authorList>
    </citation>
    <scope>NUCLEOTIDE SEQUENCE [LARGE SCALE GENOMIC DNA]</scope>
    <source>
        <strain evidence="2 3">LB2</strain>
    </source>
</reference>
<dbReference type="InterPro" id="IPR012902">
    <property type="entry name" value="N_methyl_site"/>
</dbReference>
<dbReference type="GO" id="GO:0030420">
    <property type="term" value="P:establishment of competence for transformation"/>
    <property type="evidence" value="ECO:0007669"/>
    <property type="project" value="InterPro"/>
</dbReference>
<dbReference type="EMBL" id="CP058559">
    <property type="protein sequence ID" value="QNO16094.1"/>
    <property type="molecule type" value="Genomic_DNA"/>
</dbReference>
<evidence type="ECO:0000313" key="3">
    <source>
        <dbReference type="Proteomes" id="UP000516160"/>
    </source>
</evidence>